<feature type="region of interest" description="Disordered" evidence="2">
    <location>
        <begin position="1664"/>
        <end position="1698"/>
    </location>
</feature>
<proteinExistence type="predicted"/>
<feature type="region of interest" description="Disordered" evidence="2">
    <location>
        <begin position="658"/>
        <end position="691"/>
    </location>
</feature>
<evidence type="ECO:0008006" key="5">
    <source>
        <dbReference type="Google" id="ProtNLM"/>
    </source>
</evidence>
<dbReference type="Gene3D" id="1.25.40.20">
    <property type="entry name" value="Ankyrin repeat-containing domain"/>
    <property type="match status" value="3"/>
</dbReference>
<accession>A0A8D0XJG0</accession>
<dbReference type="InterPro" id="IPR002110">
    <property type="entry name" value="Ankyrin_rpt"/>
</dbReference>
<dbReference type="PROSITE" id="PS50297">
    <property type="entry name" value="ANK_REP_REGION"/>
    <property type="match status" value="4"/>
</dbReference>
<feature type="repeat" description="ANK" evidence="1">
    <location>
        <begin position="1246"/>
        <end position="1278"/>
    </location>
</feature>
<evidence type="ECO:0000313" key="3">
    <source>
        <dbReference type="Ensembl" id="ENSSSCP00030038564.1"/>
    </source>
</evidence>
<feature type="compositionally biased region" description="Low complexity" evidence="2">
    <location>
        <begin position="1670"/>
        <end position="1680"/>
    </location>
</feature>
<dbReference type="Ensembl" id="ENSSSCT00030083919.1">
    <property type="protein sequence ID" value="ENSSSCP00030038564.1"/>
    <property type="gene ID" value="ENSSSCG00030060118.1"/>
</dbReference>
<dbReference type="PROSITE" id="PS50088">
    <property type="entry name" value="ANK_REPEAT"/>
    <property type="match status" value="5"/>
</dbReference>
<feature type="repeat" description="ANK" evidence="1">
    <location>
        <begin position="1279"/>
        <end position="1311"/>
    </location>
</feature>
<feature type="compositionally biased region" description="Basic and acidic residues" evidence="2">
    <location>
        <begin position="1"/>
        <end position="13"/>
    </location>
</feature>
<feature type="region of interest" description="Disordered" evidence="2">
    <location>
        <begin position="1"/>
        <end position="48"/>
    </location>
</feature>
<reference evidence="3" key="1">
    <citation type="submission" date="2025-08" db="UniProtKB">
        <authorList>
            <consortium name="Ensembl"/>
        </authorList>
    </citation>
    <scope>IDENTIFICATION</scope>
</reference>
<feature type="compositionally biased region" description="Polar residues" evidence="2">
    <location>
        <begin position="1073"/>
        <end position="1084"/>
    </location>
</feature>
<feature type="repeat" description="ANK" evidence="1">
    <location>
        <begin position="526"/>
        <end position="558"/>
    </location>
</feature>
<dbReference type="PANTHER" id="PTHR24176:SF14">
    <property type="entry name" value="ANKYRIN REPEAT DOMAIN-CONTAINING PROTEIN 31"/>
    <property type="match status" value="1"/>
</dbReference>
<feature type="compositionally biased region" description="Polar residues" evidence="2">
    <location>
        <begin position="400"/>
        <end position="419"/>
    </location>
</feature>
<dbReference type="Proteomes" id="UP000694570">
    <property type="component" value="Unplaced"/>
</dbReference>
<sequence length="1805" mass="201793">MEKSEPEDRKDSECEVEMAEGAQAPDWDSDETVIDGSVTESDQEEEELPWRRLLFGQDASLGSEFSLHPGLNGIHKGIPSPEIQLGFKLRGDPQEQINKNKMMPVLCEDAVLQQPQDEMEQNEALLHCPVFTVSFPPAELSLNHQSIGGLEPENPEVLPHTKKETSTDGDSCEISLLSSITIKEYDTFAVEEKSLIEPEKVLAVPNTFSELGKEVTLTMTSEETKDEESSLETFVSALEGLLTSPETTQEERLFGIMSDFEPRELMNPLNCSPNSISIPLTCHRDLLENKKEDALPAELLASLNALSEAKVEAVYHRKEGGISLSAENECLGVEPRLSQIDEDCTQIGEVNFETLCSTPPFEQDSKLAELQDKHLSAQQTLEDPNLFGLETLVHQNVNSCDPLNNKGNSNPAKNSSDQDTPLVLRRSSRLKVGRDAKPTTDDMFKMPEKISPKILGCENQTSNNSSIENFRTRSPALRIEGKGKTMRSSRLKSGEQIRKNRKLSGKNEKKKMNELSLSKINRRNIFGENLLYKAALNNDTDLVHHCIKKGADVNQPSHAGWTALHEASVGGFYPIVNALLKGGADVNVRGMYQITPLHDAVMNGHYKVVKLLLLNGADPLFRNASGECALDEAKDSCMKRLLERYVPKHQKHLISALKNDTDPSDIEDAHQHKKPKFSSKNHSGFVCDENSNRQKPEYVKVNKGSKEGLFITKEDVYEHHQKDSPYTQLGKSKRKRSTLKQIYSTGRRKDNFHNAENLRTKVSKDKERRGTQCKRTQVDDAVHESSPRKTKTTAVSSSRGVNQVVTCQQHILQTFDDLPEESCKSFSPVLAGLKNGLGNNVETWSVSEETCTRSLNLSDSQEIKFVALESIDQAEAVYFSGLSLHKNTKFTDQEPHTHQEEQHISPYKSHANSQSGQKDESLSKWEKISPSFTKENFNNDDGDSCATEETVTSKKVIISSGCKNHENYKENTTISKKMDFQQFLYSEDRFSQENELKAGSLAILPQQEAVNFSNSDNVIVSEHVSDYEPCTCGTSFDHSQGSAECTSLACTRTLSTKDVSELTSHMELFESPQDCSPSTPTHLRNQTDPHTVEKEEKEVNTKRNYTDREQKTSSSHSPLSTVVHSQVLETTKVEKRREESKTIPDTDFYSTDSINKELTSISQLSQREEKEISHKPGEELTNNINGDESTIRNCEDKKEKTDLEIHMSTSIQEHKKVQNIRKRQNFLKATCSQEMKTAGINKRHARGESRLHLAARRGNLSLVKALIESGADVNLKDNAGWTPLHEAASEGCNDVIVELLKASANVNCENVDGILPLHDAVANSHLKHQTISSILQDIEEKQENLLQFEIRTPEDAEQYIDKMLKIKEVMDDVLAKQKAERDDLAKKYRVSIESFKHGVLREQLANLATRQKSLLLVAKKQKEISQKIHNYKNVTSSSDHSFRKLPCSSEICNEKDSREFAGLENSVQPQSGSLSPVRPVCGSMQKTQLCLEIWHDRQNNNTSPKSKIVRREEFCGNEMNSKQNVNDCTLNGLSKCRHSDGTKKIKLSSHPVNFIAQAEHSQKESDLTDTTAQGHASFGPSALIGTLNVSETTSLLDHSDAHPSAVIYDQALCSCDLKKGSRKTASQQPSRGTSESLAHQENDVFFGSNTGHQVKPHPKKSLLAVPHADGSQSSSSSGSGRQNTIKKPLNSSTSPKKKRMQIKDLILLGRINPGNNILEFKTQITYQGKELIKYVSEELPMPPDPDVLPQQHQPCLSGTSGGSMQSIPQYLHINEILLISDQEFLPCHIMDKHWKFYVECEELTF</sequence>
<feature type="compositionally biased region" description="Polar residues" evidence="2">
    <location>
        <begin position="1681"/>
        <end position="1694"/>
    </location>
</feature>
<feature type="compositionally biased region" description="Basic and acidic residues" evidence="2">
    <location>
        <begin position="892"/>
        <end position="903"/>
    </location>
</feature>
<dbReference type="Pfam" id="PF12796">
    <property type="entry name" value="Ank_2"/>
    <property type="match status" value="2"/>
</dbReference>
<protein>
    <recommendedName>
        <fullName evidence="5">Ankyrin repeat domain-containing protein 31</fullName>
    </recommendedName>
</protein>
<feature type="compositionally biased region" description="Basic and acidic residues" evidence="2">
    <location>
        <begin position="1085"/>
        <end position="1111"/>
    </location>
</feature>
<feature type="compositionally biased region" description="Basic and acidic residues" evidence="2">
    <location>
        <begin position="1166"/>
        <end position="1178"/>
    </location>
</feature>
<feature type="compositionally biased region" description="Basic and acidic residues" evidence="2">
    <location>
        <begin position="752"/>
        <end position="787"/>
    </location>
</feature>
<feature type="region of interest" description="Disordered" evidence="2">
    <location>
        <begin position="1161"/>
        <end position="1193"/>
    </location>
</feature>
<feature type="compositionally biased region" description="Basic and acidic residues" evidence="2">
    <location>
        <begin position="432"/>
        <end position="444"/>
    </location>
</feature>
<name>A0A8D0XJG0_PIG</name>
<evidence type="ECO:0000313" key="4">
    <source>
        <dbReference type="Proteomes" id="UP000694570"/>
    </source>
</evidence>
<feature type="region of interest" description="Disordered" evidence="2">
    <location>
        <begin position="1070"/>
        <end position="1120"/>
    </location>
</feature>
<organism evidence="3 4">
    <name type="scientific">Sus scrofa</name>
    <name type="common">Pig</name>
    <dbReference type="NCBI Taxonomy" id="9823"/>
    <lineage>
        <taxon>Eukaryota</taxon>
        <taxon>Metazoa</taxon>
        <taxon>Chordata</taxon>
        <taxon>Craniata</taxon>
        <taxon>Vertebrata</taxon>
        <taxon>Euteleostomi</taxon>
        <taxon>Mammalia</taxon>
        <taxon>Eutheria</taxon>
        <taxon>Laurasiatheria</taxon>
        <taxon>Artiodactyla</taxon>
        <taxon>Suina</taxon>
        <taxon>Suidae</taxon>
        <taxon>Sus</taxon>
    </lineage>
</organism>
<dbReference type="InterPro" id="IPR042334">
    <property type="entry name" value="ANKRD31"/>
</dbReference>
<feature type="region of interest" description="Disordered" evidence="2">
    <location>
        <begin position="400"/>
        <end position="444"/>
    </location>
</feature>
<dbReference type="PRINTS" id="PR01415">
    <property type="entry name" value="ANKYRIN"/>
</dbReference>
<feature type="repeat" description="ANK" evidence="1">
    <location>
        <begin position="559"/>
        <end position="591"/>
    </location>
</feature>
<dbReference type="SUPFAM" id="SSF48403">
    <property type="entry name" value="Ankyrin repeat"/>
    <property type="match status" value="1"/>
</dbReference>
<feature type="repeat" description="ANK" evidence="1">
    <location>
        <begin position="592"/>
        <end position="624"/>
    </location>
</feature>
<evidence type="ECO:0000256" key="1">
    <source>
        <dbReference type="PROSITE-ProRule" id="PRU00023"/>
    </source>
</evidence>
<evidence type="ECO:0000256" key="2">
    <source>
        <dbReference type="SAM" id="MobiDB-lite"/>
    </source>
</evidence>
<feature type="region of interest" description="Disordered" evidence="2">
    <location>
        <begin position="752"/>
        <end position="797"/>
    </location>
</feature>
<dbReference type="SMART" id="SM00248">
    <property type="entry name" value="ANK"/>
    <property type="match status" value="6"/>
</dbReference>
<dbReference type="InterPro" id="IPR036770">
    <property type="entry name" value="Ankyrin_rpt-contain_sf"/>
</dbReference>
<keyword evidence="1" id="KW-0040">ANK repeat</keyword>
<dbReference type="PANTHER" id="PTHR24176">
    <property type="entry name" value="ANKYRIN REPEAT DOMAIN-CONTAINING PROTEIN 31-RELATED"/>
    <property type="match status" value="1"/>
</dbReference>
<feature type="region of interest" description="Disordered" evidence="2">
    <location>
        <begin position="892"/>
        <end position="923"/>
    </location>
</feature>